<proteinExistence type="predicted"/>
<dbReference type="InterPro" id="IPR012340">
    <property type="entry name" value="NA-bd_OB-fold"/>
</dbReference>
<dbReference type="Pfam" id="PF00313">
    <property type="entry name" value="CSD"/>
    <property type="match status" value="1"/>
</dbReference>
<dbReference type="InterPro" id="IPR002059">
    <property type="entry name" value="CSP_DNA-bd"/>
</dbReference>
<evidence type="ECO:0000313" key="2">
    <source>
        <dbReference type="EMBL" id="KGA17200.1"/>
    </source>
</evidence>
<dbReference type="CDD" id="cd04458">
    <property type="entry name" value="CSP_CDS"/>
    <property type="match status" value="1"/>
</dbReference>
<dbReference type="EMBL" id="JNSL01000066">
    <property type="protein sequence ID" value="KGA17200.1"/>
    <property type="molecule type" value="Genomic_DNA"/>
</dbReference>
<dbReference type="PROSITE" id="PS00352">
    <property type="entry name" value="CSD_1"/>
    <property type="match status" value="1"/>
</dbReference>
<dbReference type="PROSITE" id="PS51857">
    <property type="entry name" value="CSD_2"/>
    <property type="match status" value="1"/>
</dbReference>
<dbReference type="SMART" id="SM00357">
    <property type="entry name" value="CSP"/>
    <property type="match status" value="1"/>
</dbReference>
<dbReference type="InterPro" id="IPR011129">
    <property type="entry name" value="CSD"/>
</dbReference>
<gene>
    <name evidence="2" type="ORF">GM51_10930</name>
</gene>
<accession>A0A094PZD0</accession>
<protein>
    <submittedName>
        <fullName evidence="2">Cold shock protein</fullName>
    </submittedName>
</protein>
<evidence type="ECO:0000259" key="1">
    <source>
        <dbReference type="PROSITE" id="PS51857"/>
    </source>
</evidence>
<dbReference type="PRINTS" id="PR00050">
    <property type="entry name" value="COLDSHOCK"/>
</dbReference>
<dbReference type="GO" id="GO:0003676">
    <property type="term" value="F:nucleic acid binding"/>
    <property type="evidence" value="ECO:0007669"/>
    <property type="project" value="InterPro"/>
</dbReference>
<name>A0A094PZD0_9ZZZZ</name>
<reference evidence="2" key="1">
    <citation type="submission" date="2014-06" db="EMBL/GenBank/DDBJ databases">
        <title>Key roles for freshwater Actinobacteria revealed by deep metagenomic sequencing.</title>
        <authorList>
            <person name="Ghai R."/>
            <person name="Mizuno C.M."/>
            <person name="Picazo A."/>
            <person name="Camacho A."/>
            <person name="Rodriguez-Valera F."/>
        </authorList>
    </citation>
    <scope>NUCLEOTIDE SEQUENCE</scope>
</reference>
<sequence length="136" mass="14930">MSNQWKENTVPTGKVKWYDTEKGFGFLQTDEGEEVFLHASALPAGTLALKNGTRCEFGVADGKRGMQALSVRVLEEPPSVSKGVRKDAEDMAILLEDVIKMLDGYAGSLRRGRYPDDKQTEKLVAVLRGVADQIDA</sequence>
<comment type="caution">
    <text evidence="2">The sequence shown here is derived from an EMBL/GenBank/DDBJ whole genome shotgun (WGS) entry which is preliminary data.</text>
</comment>
<dbReference type="AlphaFoldDB" id="A0A094PZD0"/>
<organism evidence="2">
    <name type="scientific">freshwater metagenome</name>
    <dbReference type="NCBI Taxonomy" id="449393"/>
    <lineage>
        <taxon>unclassified sequences</taxon>
        <taxon>metagenomes</taxon>
        <taxon>ecological metagenomes</taxon>
    </lineage>
</organism>
<dbReference type="Gene3D" id="2.40.50.140">
    <property type="entry name" value="Nucleic acid-binding proteins"/>
    <property type="match status" value="1"/>
</dbReference>
<feature type="domain" description="CSD" evidence="1">
    <location>
        <begin position="10"/>
        <end position="73"/>
    </location>
</feature>
<dbReference type="SUPFAM" id="SSF50249">
    <property type="entry name" value="Nucleic acid-binding proteins"/>
    <property type="match status" value="1"/>
</dbReference>
<dbReference type="InterPro" id="IPR019844">
    <property type="entry name" value="CSD_CS"/>
</dbReference>